<keyword evidence="11 21" id="KW-0472">Membrane</keyword>
<dbReference type="SMART" id="SM00005">
    <property type="entry name" value="DEATH"/>
    <property type="match status" value="1"/>
</dbReference>
<dbReference type="InterPro" id="IPR033998">
    <property type="entry name" value="TNFRSF6_death"/>
</dbReference>
<evidence type="ECO:0000256" key="14">
    <source>
        <dbReference type="ARBA" id="ARBA00023170"/>
    </source>
</evidence>
<dbReference type="FunCoup" id="A0A7J8DPB4">
    <property type="interactions" value="673"/>
</dbReference>
<evidence type="ECO:0000256" key="6">
    <source>
        <dbReference type="ARBA" id="ARBA00022703"/>
    </source>
</evidence>
<dbReference type="EMBL" id="JACASF010000017">
    <property type="protein sequence ID" value="KAF6424895.1"/>
    <property type="molecule type" value="Genomic_DNA"/>
</dbReference>
<evidence type="ECO:0000256" key="19">
    <source>
        <dbReference type="ARBA" id="ARBA00032502"/>
    </source>
</evidence>
<dbReference type="GO" id="GO:0009897">
    <property type="term" value="C:external side of plasma membrane"/>
    <property type="evidence" value="ECO:0007669"/>
    <property type="project" value="TreeGrafter"/>
</dbReference>
<dbReference type="PANTHER" id="PTHR46874:SF1">
    <property type="entry name" value="TUMOR NECROSIS FACTOR RECEPTOR SUPERFAMILY MEMBER 6"/>
    <property type="match status" value="1"/>
</dbReference>
<evidence type="ECO:0000256" key="10">
    <source>
        <dbReference type="ARBA" id="ARBA00022989"/>
    </source>
</evidence>
<feature type="domain" description="TNFR-Cys" evidence="24">
    <location>
        <begin position="126"/>
        <end position="163"/>
    </location>
</feature>
<keyword evidence="13" id="KW-1015">Disulfide bond</keyword>
<name>A0A7J8DPB4_MOLMO</name>
<evidence type="ECO:0000256" key="16">
    <source>
        <dbReference type="ARBA" id="ARBA00023288"/>
    </source>
</evidence>
<evidence type="ECO:0000256" key="1">
    <source>
        <dbReference type="ARBA" id="ARBA00004251"/>
    </source>
</evidence>
<organism evidence="25 26">
    <name type="scientific">Molossus molossus</name>
    <name type="common">Pallas' mastiff bat</name>
    <name type="synonym">Vespertilio molossus</name>
    <dbReference type="NCBI Taxonomy" id="27622"/>
    <lineage>
        <taxon>Eukaryota</taxon>
        <taxon>Metazoa</taxon>
        <taxon>Chordata</taxon>
        <taxon>Craniata</taxon>
        <taxon>Vertebrata</taxon>
        <taxon>Euteleostomi</taxon>
        <taxon>Mammalia</taxon>
        <taxon>Eutheria</taxon>
        <taxon>Laurasiatheria</taxon>
        <taxon>Chiroptera</taxon>
        <taxon>Yangochiroptera</taxon>
        <taxon>Molossidae</taxon>
        <taxon>Molossus</taxon>
    </lineage>
</organism>
<feature type="repeat" description="TNFR-Cys" evidence="20">
    <location>
        <begin position="126"/>
        <end position="163"/>
    </location>
</feature>
<dbReference type="SUPFAM" id="SSF47986">
    <property type="entry name" value="DEATH domain"/>
    <property type="match status" value="1"/>
</dbReference>
<dbReference type="GO" id="GO:0032872">
    <property type="term" value="P:regulation of stress-activated MAPK cascade"/>
    <property type="evidence" value="ECO:0007669"/>
    <property type="project" value="TreeGrafter"/>
</dbReference>
<feature type="repeat" description="TNFR-Cys" evidence="20">
    <location>
        <begin position="82"/>
        <end position="125"/>
    </location>
</feature>
<evidence type="ECO:0000256" key="5">
    <source>
        <dbReference type="ARBA" id="ARBA00022692"/>
    </source>
</evidence>
<dbReference type="AlphaFoldDB" id="A0A7J8DPB4"/>
<dbReference type="GO" id="GO:0005516">
    <property type="term" value="F:calmodulin binding"/>
    <property type="evidence" value="ECO:0007669"/>
    <property type="project" value="UniProtKB-KW"/>
</dbReference>
<evidence type="ECO:0000256" key="20">
    <source>
        <dbReference type="PROSITE-ProRule" id="PRU00206"/>
    </source>
</evidence>
<dbReference type="PANTHER" id="PTHR46874">
    <property type="entry name" value="TUMOR NECROSIS FACTOR RECEPTOR SUPERFAMILY MEMBER 6"/>
    <property type="match status" value="1"/>
</dbReference>
<dbReference type="GO" id="GO:0045121">
    <property type="term" value="C:membrane raft"/>
    <property type="evidence" value="ECO:0007669"/>
    <property type="project" value="UniProtKB-SubCell"/>
</dbReference>
<dbReference type="GO" id="GO:0097049">
    <property type="term" value="P:motor neuron apoptotic process"/>
    <property type="evidence" value="ECO:0007669"/>
    <property type="project" value="TreeGrafter"/>
</dbReference>
<dbReference type="Gene3D" id="2.10.50.10">
    <property type="entry name" value="Tumor Necrosis Factor Receptor, subunit A, domain 2"/>
    <property type="match status" value="2"/>
</dbReference>
<dbReference type="Proteomes" id="UP000550707">
    <property type="component" value="Unassembled WGS sequence"/>
</dbReference>
<evidence type="ECO:0000256" key="21">
    <source>
        <dbReference type="SAM" id="Phobius"/>
    </source>
</evidence>
<keyword evidence="7 22" id="KW-0732">Signal</keyword>
<dbReference type="SMART" id="SM00208">
    <property type="entry name" value="TNFR"/>
    <property type="match status" value="3"/>
</dbReference>
<evidence type="ECO:0000256" key="3">
    <source>
        <dbReference type="ARBA" id="ARBA00015761"/>
    </source>
</evidence>
<dbReference type="CDD" id="cd08316">
    <property type="entry name" value="Death_FAS_TNFRSF6"/>
    <property type="match status" value="1"/>
</dbReference>
<keyword evidence="16" id="KW-0449">Lipoprotein</keyword>
<evidence type="ECO:0000256" key="2">
    <source>
        <dbReference type="ARBA" id="ARBA00004285"/>
    </source>
</evidence>
<comment type="caution">
    <text evidence="25">The sequence shown here is derived from an EMBL/GenBank/DDBJ whole genome shotgun (WGS) entry which is preliminary data.</text>
</comment>
<evidence type="ECO:0000256" key="13">
    <source>
        <dbReference type="ARBA" id="ARBA00023157"/>
    </source>
</evidence>
<proteinExistence type="predicted"/>
<dbReference type="InterPro" id="IPR001368">
    <property type="entry name" value="TNFR/NGFR_Cys_rich_reg"/>
</dbReference>
<dbReference type="CDD" id="cd10579">
    <property type="entry name" value="TNFRSF6"/>
    <property type="match status" value="1"/>
</dbReference>
<evidence type="ECO:0000259" key="23">
    <source>
        <dbReference type="PROSITE" id="PS50017"/>
    </source>
</evidence>
<evidence type="ECO:0000256" key="12">
    <source>
        <dbReference type="ARBA" id="ARBA00023139"/>
    </source>
</evidence>
<evidence type="ECO:0000256" key="8">
    <source>
        <dbReference type="ARBA" id="ARBA00022737"/>
    </source>
</evidence>
<dbReference type="PRINTS" id="PR01680">
    <property type="entry name" value="TNFACTORR6"/>
</dbReference>
<keyword evidence="12" id="KW-0564">Palmitate</keyword>
<comment type="caution">
    <text evidence="20">Lacks conserved residue(s) required for the propagation of feature annotation.</text>
</comment>
<dbReference type="GO" id="GO:0006955">
    <property type="term" value="P:immune response"/>
    <property type="evidence" value="ECO:0007669"/>
    <property type="project" value="InterPro"/>
</dbReference>
<keyword evidence="4" id="KW-1003">Cell membrane</keyword>
<dbReference type="GO" id="GO:0005031">
    <property type="term" value="F:tumor necrosis factor receptor activity"/>
    <property type="evidence" value="ECO:0007669"/>
    <property type="project" value="TreeGrafter"/>
</dbReference>
<feature type="transmembrane region" description="Helical" evidence="21">
    <location>
        <begin position="171"/>
        <end position="189"/>
    </location>
</feature>
<protein>
    <recommendedName>
        <fullName evidence="3">Tumor necrosis factor receptor superfamily member 6</fullName>
    </recommendedName>
    <alternativeName>
        <fullName evidence="18">Apo-1 antigen</fullName>
    </alternativeName>
    <alternativeName>
        <fullName evidence="19">Apoptosis-mediating surface antigen FAS</fullName>
    </alternativeName>
    <alternativeName>
        <fullName evidence="17">FASLG receptor</fullName>
    </alternativeName>
</protein>
<dbReference type="Pfam" id="PF00020">
    <property type="entry name" value="TNFR_c6"/>
    <property type="match status" value="1"/>
</dbReference>
<evidence type="ECO:0000313" key="26">
    <source>
        <dbReference type="Proteomes" id="UP000550707"/>
    </source>
</evidence>
<evidence type="ECO:0000256" key="15">
    <source>
        <dbReference type="ARBA" id="ARBA00023180"/>
    </source>
</evidence>
<dbReference type="GO" id="GO:0031265">
    <property type="term" value="C:CD95 death-inducing signaling complex"/>
    <property type="evidence" value="ECO:0007669"/>
    <property type="project" value="TreeGrafter"/>
</dbReference>
<sequence>MSRIWVLLILNFLAGSLSEGDNAQVTNTNSELLKSSKNITKRESGCPEGQDRQGTFCCLPCLPGEQKISDCRADGEKLVCVPCLEGREYTDVKHYSHKCRRCRICDGEHGLEVEENCTKTQNTKCRCKSNFFCNSLPCEHCNPCTSCEHGIIENCTPTSNTRCKEGSSANLQWLWLLLFLMIPVICWYVKRKYYNKHDPHTSTPPNTETAAVNSADIDLSKYIITIAEQMKINQVKEFVRKNGINEAKIDEIKNDNLQDTAEQKVQLLRNWYQLHGKKDAYTTLIESLKKANLRALAEKIEDIVRRDITNEHENANVNNENESQSLV</sequence>
<evidence type="ECO:0000256" key="7">
    <source>
        <dbReference type="ARBA" id="ARBA00022729"/>
    </source>
</evidence>
<dbReference type="SUPFAM" id="SSF57586">
    <property type="entry name" value="TNF receptor-like"/>
    <property type="match status" value="2"/>
</dbReference>
<evidence type="ECO:0000256" key="4">
    <source>
        <dbReference type="ARBA" id="ARBA00022475"/>
    </source>
</evidence>
<gene>
    <name evidence="25" type="ORF">HJG59_004985</name>
</gene>
<keyword evidence="15" id="KW-0325">Glycoprotein</keyword>
<dbReference type="GO" id="GO:0006924">
    <property type="term" value="P:activation-induced cell death of T cells"/>
    <property type="evidence" value="ECO:0007669"/>
    <property type="project" value="TreeGrafter"/>
</dbReference>
<keyword evidence="6" id="KW-0053">Apoptosis</keyword>
<dbReference type="FunFam" id="1.10.533.10:FF:000057">
    <property type="entry name" value="Tumor necrosis factor receptor superfamily member 6"/>
    <property type="match status" value="1"/>
</dbReference>
<dbReference type="Pfam" id="PF00531">
    <property type="entry name" value="Death"/>
    <property type="match status" value="1"/>
</dbReference>
<dbReference type="PROSITE" id="PS50050">
    <property type="entry name" value="TNFR_NGFR_2"/>
    <property type="match status" value="2"/>
</dbReference>
<dbReference type="GO" id="GO:0043066">
    <property type="term" value="P:negative regulation of apoptotic process"/>
    <property type="evidence" value="ECO:0007669"/>
    <property type="project" value="TreeGrafter"/>
</dbReference>
<feature type="signal peptide" evidence="22">
    <location>
        <begin position="1"/>
        <end position="18"/>
    </location>
</feature>
<comment type="subcellular location">
    <subcellularLocation>
        <location evidence="1">Cell membrane</location>
        <topology evidence="1">Single-pass type I membrane protein</topology>
    </subcellularLocation>
    <subcellularLocation>
        <location evidence="2">Membrane raft</location>
    </subcellularLocation>
</comment>
<evidence type="ECO:0000259" key="24">
    <source>
        <dbReference type="PROSITE" id="PS50050"/>
    </source>
</evidence>
<accession>A0A7J8DPB4</accession>
<evidence type="ECO:0000256" key="17">
    <source>
        <dbReference type="ARBA" id="ARBA00030181"/>
    </source>
</evidence>
<keyword evidence="26" id="KW-1185">Reference proteome</keyword>
<evidence type="ECO:0000256" key="9">
    <source>
        <dbReference type="ARBA" id="ARBA00022860"/>
    </source>
</evidence>
<evidence type="ECO:0000256" key="22">
    <source>
        <dbReference type="SAM" id="SignalP"/>
    </source>
</evidence>
<keyword evidence="14 25" id="KW-0675">Receptor</keyword>
<dbReference type="Gene3D" id="1.10.533.10">
    <property type="entry name" value="Death Domain, Fas"/>
    <property type="match status" value="1"/>
</dbReference>
<dbReference type="InterPro" id="IPR000488">
    <property type="entry name" value="Death_dom"/>
</dbReference>
<dbReference type="GO" id="GO:0097527">
    <property type="term" value="P:necroptotic signaling pathway"/>
    <property type="evidence" value="ECO:0007669"/>
    <property type="project" value="TreeGrafter"/>
</dbReference>
<feature type="chain" id="PRO_5029692886" description="Tumor necrosis factor receptor superfamily member 6" evidence="22">
    <location>
        <begin position="19"/>
        <end position="327"/>
    </location>
</feature>
<dbReference type="InterPro" id="IPR008063">
    <property type="entry name" value="Fas_rcpt"/>
</dbReference>
<feature type="domain" description="Death" evidence="23">
    <location>
        <begin position="220"/>
        <end position="304"/>
    </location>
</feature>
<evidence type="ECO:0000313" key="25">
    <source>
        <dbReference type="EMBL" id="KAF6424895.1"/>
    </source>
</evidence>
<keyword evidence="5 21" id="KW-0812">Transmembrane</keyword>
<keyword evidence="10 21" id="KW-1133">Transmembrane helix</keyword>
<dbReference type="PROSITE" id="PS50017">
    <property type="entry name" value="DEATH_DOMAIN"/>
    <property type="match status" value="1"/>
</dbReference>
<dbReference type="InterPro" id="IPR011029">
    <property type="entry name" value="DEATH-like_dom_sf"/>
</dbReference>
<evidence type="ECO:0000256" key="11">
    <source>
        <dbReference type="ARBA" id="ARBA00023136"/>
    </source>
</evidence>
<dbReference type="InParanoid" id="A0A7J8DPB4"/>
<keyword evidence="8" id="KW-0677">Repeat</keyword>
<keyword evidence="9" id="KW-0112">Calmodulin-binding</keyword>
<feature type="domain" description="TNFR-Cys" evidence="24">
    <location>
        <begin position="82"/>
        <end position="125"/>
    </location>
</feature>
<reference evidence="25 26" key="1">
    <citation type="journal article" date="2020" name="Nature">
        <title>Six reference-quality genomes reveal evolution of bat adaptations.</title>
        <authorList>
            <person name="Jebb D."/>
            <person name="Huang Z."/>
            <person name="Pippel M."/>
            <person name="Hughes G.M."/>
            <person name="Lavrichenko K."/>
            <person name="Devanna P."/>
            <person name="Winkler S."/>
            <person name="Jermiin L.S."/>
            <person name="Skirmuntt E.C."/>
            <person name="Katzourakis A."/>
            <person name="Burkitt-Gray L."/>
            <person name="Ray D.A."/>
            <person name="Sullivan K.A.M."/>
            <person name="Roscito J.G."/>
            <person name="Kirilenko B.M."/>
            <person name="Davalos L.M."/>
            <person name="Corthals A.P."/>
            <person name="Power M.L."/>
            <person name="Jones G."/>
            <person name="Ransome R.D."/>
            <person name="Dechmann D.K.N."/>
            <person name="Locatelli A.G."/>
            <person name="Puechmaille S.J."/>
            <person name="Fedrigo O."/>
            <person name="Jarvis E.D."/>
            <person name="Hiller M."/>
            <person name="Vernes S.C."/>
            <person name="Myers E.W."/>
            <person name="Teeling E.C."/>
        </authorList>
    </citation>
    <scope>NUCLEOTIDE SEQUENCE [LARGE SCALE GENOMIC DNA]</scope>
    <source>
        <strain evidence="25">MMolMol1</strain>
        <tissue evidence="25">Muscle</tissue>
    </source>
</reference>
<dbReference type="GO" id="GO:0097192">
    <property type="term" value="P:extrinsic apoptotic signaling pathway in absence of ligand"/>
    <property type="evidence" value="ECO:0007669"/>
    <property type="project" value="TreeGrafter"/>
</dbReference>
<dbReference type="InterPro" id="IPR033999">
    <property type="entry name" value="TNFRSF6_N"/>
</dbReference>
<evidence type="ECO:0000256" key="18">
    <source>
        <dbReference type="ARBA" id="ARBA00032338"/>
    </source>
</evidence>